<keyword evidence="11" id="KW-0552">Olfaction</keyword>
<keyword evidence="10 20" id="KW-0812">Transmembrane</keyword>
<evidence type="ECO:0000259" key="21">
    <source>
        <dbReference type="PROSITE" id="PS50850"/>
    </source>
</evidence>
<dbReference type="InterPro" id="IPR004117">
    <property type="entry name" value="7tm6_olfct_rcpt"/>
</dbReference>
<evidence type="ECO:0000313" key="23">
    <source>
        <dbReference type="Proteomes" id="UP000250275"/>
    </source>
</evidence>
<evidence type="ECO:0000256" key="3">
    <source>
        <dbReference type="ARBA" id="ARBA00004651"/>
    </source>
</evidence>
<dbReference type="Pfam" id="PF00083">
    <property type="entry name" value="Sugar_tr"/>
    <property type="match status" value="1"/>
</dbReference>
<protein>
    <recommendedName>
        <fullName evidence="5">DNA-3-methyladenine glycosylase II</fullName>
        <ecNumber evidence="5">3.2.2.21</ecNumber>
    </recommendedName>
    <alternativeName>
        <fullName evidence="19">3-methyladenine DNA glycosidase</fullName>
    </alternativeName>
</protein>
<reference evidence="22 23" key="1">
    <citation type="submission" date="2015-07" db="EMBL/GenBank/DDBJ databases">
        <title>The genome of Eufriesea mexicana.</title>
        <authorList>
            <person name="Pan H."/>
            <person name="Kapheim K."/>
        </authorList>
    </citation>
    <scope>NUCLEOTIDE SEQUENCE [LARGE SCALE GENOMIC DNA]</scope>
    <source>
        <strain evidence="22">0111107269</strain>
        <tissue evidence="22">Whole body</tissue>
    </source>
</reference>
<evidence type="ECO:0000256" key="15">
    <source>
        <dbReference type="ARBA" id="ARBA00023136"/>
    </source>
</evidence>
<evidence type="ECO:0000256" key="1">
    <source>
        <dbReference type="ARBA" id="ARBA00000086"/>
    </source>
</evidence>
<keyword evidence="7" id="KW-1003">Cell membrane</keyword>
<dbReference type="GO" id="GO:0003677">
    <property type="term" value="F:DNA binding"/>
    <property type="evidence" value="ECO:0007669"/>
    <property type="project" value="InterPro"/>
</dbReference>
<dbReference type="CDD" id="cd00540">
    <property type="entry name" value="AAG"/>
    <property type="match status" value="1"/>
</dbReference>
<dbReference type="GO" id="GO:0003905">
    <property type="term" value="F:alkylbase DNA N-glycosylase activity"/>
    <property type="evidence" value="ECO:0007669"/>
    <property type="project" value="UniProtKB-EC"/>
</dbReference>
<dbReference type="Proteomes" id="UP000250275">
    <property type="component" value="Unassembled WGS sequence"/>
</dbReference>
<evidence type="ECO:0000256" key="20">
    <source>
        <dbReference type="SAM" id="Phobius"/>
    </source>
</evidence>
<evidence type="ECO:0000256" key="7">
    <source>
        <dbReference type="ARBA" id="ARBA00022475"/>
    </source>
</evidence>
<dbReference type="GO" id="GO:0005549">
    <property type="term" value="F:odorant binding"/>
    <property type="evidence" value="ECO:0007669"/>
    <property type="project" value="InterPro"/>
</dbReference>
<evidence type="ECO:0000256" key="14">
    <source>
        <dbReference type="ARBA" id="ARBA00022989"/>
    </source>
</evidence>
<dbReference type="OrthoDB" id="6614360at2759"/>
<feature type="transmembrane region" description="Helical" evidence="20">
    <location>
        <begin position="211"/>
        <end position="231"/>
    </location>
</feature>
<dbReference type="InterPro" id="IPR036259">
    <property type="entry name" value="MFS_trans_sf"/>
</dbReference>
<feature type="transmembrane region" description="Helical" evidence="20">
    <location>
        <begin position="536"/>
        <end position="561"/>
    </location>
</feature>
<comment type="catalytic activity">
    <reaction evidence="1">
        <text>Hydrolysis of alkylated DNA, releasing 3-methyladenine, 3-methylguanine, 7-methylguanine and 7-methyladenine.</text>
        <dbReference type="EC" id="3.2.2.21"/>
    </reaction>
</comment>
<gene>
    <name evidence="22" type="ORF">WN48_06510</name>
</gene>
<keyword evidence="23" id="KW-1185">Reference proteome</keyword>
<proteinExistence type="inferred from homology"/>
<dbReference type="NCBIfam" id="TIGR00567">
    <property type="entry name" value="3mg"/>
    <property type="match status" value="1"/>
</dbReference>
<feature type="domain" description="Major facilitator superfamily (MFS) profile" evidence="21">
    <location>
        <begin position="78"/>
        <end position="528"/>
    </location>
</feature>
<dbReference type="PROSITE" id="PS51257">
    <property type="entry name" value="PROKAR_LIPOPROTEIN"/>
    <property type="match status" value="1"/>
</dbReference>
<keyword evidence="13" id="KW-0378">Hydrolase</keyword>
<keyword evidence="16" id="KW-0675">Receptor</keyword>
<evidence type="ECO:0000256" key="18">
    <source>
        <dbReference type="ARBA" id="ARBA00023224"/>
    </source>
</evidence>
<dbReference type="Pfam" id="PF02949">
    <property type="entry name" value="7tm_6"/>
    <property type="match status" value="1"/>
</dbReference>
<feature type="transmembrane region" description="Helical" evidence="20">
    <location>
        <begin position="357"/>
        <end position="376"/>
    </location>
</feature>
<dbReference type="EC" id="3.2.2.21" evidence="5"/>
<evidence type="ECO:0000256" key="13">
    <source>
        <dbReference type="ARBA" id="ARBA00022801"/>
    </source>
</evidence>
<dbReference type="GO" id="GO:0006284">
    <property type="term" value="P:base-excision repair"/>
    <property type="evidence" value="ECO:0007669"/>
    <property type="project" value="InterPro"/>
</dbReference>
<dbReference type="GO" id="GO:0022857">
    <property type="term" value="F:transmembrane transporter activity"/>
    <property type="evidence" value="ECO:0007669"/>
    <property type="project" value="InterPro"/>
</dbReference>
<dbReference type="GO" id="GO:0007165">
    <property type="term" value="P:signal transduction"/>
    <property type="evidence" value="ECO:0007669"/>
    <property type="project" value="UniProtKB-KW"/>
</dbReference>
<keyword evidence="14 20" id="KW-1133">Transmembrane helix</keyword>
<dbReference type="Gene3D" id="3.10.300.10">
    <property type="entry name" value="Methylpurine-DNA glycosylase (MPG)"/>
    <property type="match status" value="2"/>
</dbReference>
<dbReference type="InterPro" id="IPR011034">
    <property type="entry name" value="Formyl_transferase-like_C_sf"/>
</dbReference>
<comment type="subcellular location">
    <subcellularLocation>
        <location evidence="3">Cell membrane</location>
        <topology evidence="3">Multi-pass membrane protein</topology>
    </subcellularLocation>
</comment>
<evidence type="ECO:0000256" key="5">
    <source>
        <dbReference type="ARBA" id="ARBA00012000"/>
    </source>
</evidence>
<sequence length="1284" mass="144713">MSAENPKKDTDKSITIWPQWLAACTLSLAVIGSGLANGWVSPYLAQLTSTEANMPLRLTDTEASWVASLLNLGRLAGALLSAVCQVSLAVIGSGLANGWVSPYLAQLTSTEANMPLRLTDTEASWVASLLNLGRLAGALLSAVCQEYVGRKWVLLLSGLPLTASWVFSICATSVMWLYISRFCSGIGSGILWAALSLYLSEIANPKIRGSLIVMNVNASSFGMFLGNAMGPYLSMEIFGYVSLVPNILFMILFSLIPESPYHYLLHGDIDKAEASLKWFRREADVKAEMQDLQEFVDGAETNIFLKLKEFLMPSNLKKPLIVIGVYVFSYVSGYSALNSYAEIILTKSEISIKPSIVVTILGLSTIVAGSTVTLLVDKLGRKYLLIMSSIGTSISLALLGLHFHLLSLEYDPKSLTWLPIFALLFFNLSMSCGLQPIPNTLLGEMFTANLKTMASLCTRIQFRIRENMKELSNTSIDYYILPNKILCTMAGMWPIDEKSSTCSKVFAYFRLIFGLTAVSSILVPEIMAIVSNWGDINILAGVGCVLTTVEQVWFKMIYLIARRERTYRLYNEIRALWDSSSIPKEKQPYVKIAYWARIITIVFYSSCMCNVFTFTIASAIDYFSFEYNISNTDNKRNLPFTVWYGTDISASPTFEIAFVCQVISSMICAAVISGLDASFMTTILHVSAQFKLISTWINNIGIEVNHDPDHTQKFKMELIKCIRHHQRMIHVVNNVNNLLTPIIFMQLLTSGMEICLSSYAILDNGTTNANLLKFISYFISMGVQLLLWCWPGEILVQESQNIGHAIYFNIPWYNLPPIYRKYLCFMIVRAQQCCMITALTFQTLSIHTLSMSDCSDELKTNSKDIEEHAMIQHQNLSDIAETPRPLSKDIQTHKQEHGSKLNLKSLQDRSKKVNVDFEPNTCPPKNKLRAVVDLKMMQEELKQLEDPPLTPWEKEICSNRLPYSFFNCPCEELAQNLLGKILVRYLENGTILKGRIVETEGYLGVIDKASHTYKNKITPRNIPMYMPPGTVYVYMTYGMYHCFNISSQESGAHVLIKAIEPIHGLEYMELLRNMELKKNKTGKKIVKHVKNFKRYELCNEPIKICTAFAIDEDNFNKIKIYECSDLWIECDPYIKSTTIVAANSDNSKNSKEKILGEGCAVLIRAIEPLEGIEYMTNQRTSKGLSNAPKKLSKNLKVHELCNGPSKLCMAYQLHKNHSKYSLCSWKCLWIENGKNEKIDIVKCRRIGIDNYGEEWINKPLRYYIHGNKAVSKRNKEAELHLGIS</sequence>
<feature type="transmembrane region" description="Helical" evidence="20">
    <location>
        <begin position="320"/>
        <end position="337"/>
    </location>
</feature>
<feature type="transmembrane region" description="Helical" evidence="20">
    <location>
        <begin position="152"/>
        <end position="169"/>
    </location>
</feature>
<dbReference type="PANTHER" id="PTHR10429">
    <property type="entry name" value="DNA-3-METHYLADENINE GLYCOSYLASE"/>
    <property type="match status" value="1"/>
</dbReference>
<dbReference type="InterPro" id="IPR005828">
    <property type="entry name" value="MFS_sugar_transport-like"/>
</dbReference>
<keyword evidence="15 20" id="KW-0472">Membrane</keyword>
<keyword evidence="9" id="KW-0716">Sensory transduction</keyword>
<evidence type="ECO:0000256" key="19">
    <source>
        <dbReference type="ARBA" id="ARBA00033426"/>
    </source>
</evidence>
<feature type="transmembrane region" description="Helical" evidence="20">
    <location>
        <begin position="383"/>
        <end position="405"/>
    </location>
</feature>
<name>A0A310SPB7_9HYME</name>
<organism evidence="22 23">
    <name type="scientific">Eufriesea mexicana</name>
    <dbReference type="NCBI Taxonomy" id="516756"/>
    <lineage>
        <taxon>Eukaryota</taxon>
        <taxon>Metazoa</taxon>
        <taxon>Ecdysozoa</taxon>
        <taxon>Arthropoda</taxon>
        <taxon>Hexapoda</taxon>
        <taxon>Insecta</taxon>
        <taxon>Pterygota</taxon>
        <taxon>Neoptera</taxon>
        <taxon>Endopterygota</taxon>
        <taxon>Hymenoptera</taxon>
        <taxon>Apocrita</taxon>
        <taxon>Aculeata</taxon>
        <taxon>Apoidea</taxon>
        <taxon>Anthophila</taxon>
        <taxon>Apidae</taxon>
        <taxon>Eufriesea</taxon>
    </lineage>
</organism>
<evidence type="ECO:0000256" key="9">
    <source>
        <dbReference type="ARBA" id="ARBA00022606"/>
    </source>
</evidence>
<feature type="transmembrane region" description="Helical" evidence="20">
    <location>
        <begin position="20"/>
        <end position="40"/>
    </location>
</feature>
<feature type="transmembrane region" description="Helical" evidence="20">
    <location>
        <begin position="417"/>
        <end position="437"/>
    </location>
</feature>
<dbReference type="SUPFAM" id="SSF103473">
    <property type="entry name" value="MFS general substrate transporter"/>
    <property type="match status" value="1"/>
</dbReference>
<evidence type="ECO:0000256" key="16">
    <source>
        <dbReference type="ARBA" id="ARBA00023170"/>
    </source>
</evidence>
<dbReference type="InterPro" id="IPR020846">
    <property type="entry name" value="MFS_dom"/>
</dbReference>
<evidence type="ECO:0000256" key="11">
    <source>
        <dbReference type="ARBA" id="ARBA00022725"/>
    </source>
</evidence>
<dbReference type="InterPro" id="IPR003180">
    <property type="entry name" value="MPG"/>
</dbReference>
<dbReference type="FunFam" id="1.20.1250.20:FF:000218">
    <property type="entry name" value="facilitated trehalose transporter Tret1"/>
    <property type="match status" value="1"/>
</dbReference>
<keyword evidence="8" id="KW-0762">Sugar transport</keyword>
<comment type="similarity">
    <text evidence="4">Belongs to the DNA glycosylase MPG family.</text>
</comment>
<feature type="transmembrane region" description="Helical" evidence="20">
    <location>
        <begin position="508"/>
        <end position="530"/>
    </location>
</feature>
<dbReference type="GO" id="GO:0005886">
    <property type="term" value="C:plasma membrane"/>
    <property type="evidence" value="ECO:0007669"/>
    <property type="project" value="UniProtKB-SubCell"/>
</dbReference>
<keyword evidence="17" id="KW-0234">DNA repair</keyword>
<feature type="transmembrane region" description="Helical" evidence="20">
    <location>
        <begin position="175"/>
        <end position="199"/>
    </location>
</feature>
<evidence type="ECO:0000256" key="10">
    <source>
        <dbReference type="ARBA" id="ARBA00022692"/>
    </source>
</evidence>
<dbReference type="Gene3D" id="1.20.1250.20">
    <property type="entry name" value="MFS general substrate transporter like domains"/>
    <property type="match status" value="1"/>
</dbReference>
<evidence type="ECO:0000313" key="22">
    <source>
        <dbReference type="EMBL" id="OAD60044.1"/>
    </source>
</evidence>
<comment type="function">
    <text evidence="2">Hydrolysis of the deoxyribose N-glycosidic bond to excise 3-methyladenine, and 7-methylguanine from the damaged DNA polymer formed by alkylation lesions.</text>
</comment>
<feature type="transmembrane region" description="Helical" evidence="20">
    <location>
        <begin position="594"/>
        <end position="620"/>
    </location>
</feature>
<evidence type="ECO:0000256" key="6">
    <source>
        <dbReference type="ARBA" id="ARBA00022448"/>
    </source>
</evidence>
<dbReference type="PROSITE" id="PS50850">
    <property type="entry name" value="MFS"/>
    <property type="match status" value="1"/>
</dbReference>
<feature type="transmembrane region" description="Helical" evidence="20">
    <location>
        <begin position="75"/>
        <end position="96"/>
    </location>
</feature>
<keyword evidence="6" id="KW-0813">Transport</keyword>
<dbReference type="GO" id="GO:0004984">
    <property type="term" value="F:olfactory receptor activity"/>
    <property type="evidence" value="ECO:0007669"/>
    <property type="project" value="InterPro"/>
</dbReference>
<dbReference type="InterPro" id="IPR036995">
    <property type="entry name" value="MPG_sf"/>
</dbReference>
<keyword evidence="18" id="KW-0807">Transducer</keyword>
<evidence type="ECO:0000256" key="8">
    <source>
        <dbReference type="ARBA" id="ARBA00022597"/>
    </source>
</evidence>
<evidence type="ECO:0000256" key="12">
    <source>
        <dbReference type="ARBA" id="ARBA00022763"/>
    </source>
</evidence>
<evidence type="ECO:0000256" key="17">
    <source>
        <dbReference type="ARBA" id="ARBA00023204"/>
    </source>
</evidence>
<dbReference type="SUPFAM" id="SSF50486">
    <property type="entry name" value="FMT C-terminal domain-like"/>
    <property type="match status" value="2"/>
</dbReference>
<evidence type="ECO:0000256" key="2">
    <source>
        <dbReference type="ARBA" id="ARBA00002421"/>
    </source>
</evidence>
<feature type="transmembrane region" description="Helical" evidence="20">
    <location>
        <begin position="237"/>
        <end position="256"/>
    </location>
</feature>
<dbReference type="HAMAP" id="MF_00527">
    <property type="entry name" value="3MGH"/>
    <property type="match status" value="1"/>
</dbReference>
<dbReference type="PANTHER" id="PTHR10429:SF0">
    <property type="entry name" value="DNA-3-METHYLADENINE GLYCOSYLASE"/>
    <property type="match status" value="1"/>
</dbReference>
<dbReference type="EMBL" id="KQ760512">
    <property type="protein sequence ID" value="OAD60044.1"/>
    <property type="molecule type" value="Genomic_DNA"/>
</dbReference>
<evidence type="ECO:0000256" key="4">
    <source>
        <dbReference type="ARBA" id="ARBA00009232"/>
    </source>
</evidence>
<keyword evidence="12" id="KW-0227">DNA damage</keyword>
<accession>A0A310SPB7</accession>
<dbReference type="Pfam" id="PF02245">
    <property type="entry name" value="Pur_DNA_glyco"/>
    <property type="match status" value="2"/>
</dbReference>